<gene>
    <name evidence="2" type="ORF">ERUC_LOCUS37739</name>
</gene>
<feature type="region of interest" description="Disordered" evidence="1">
    <location>
        <begin position="1"/>
        <end position="24"/>
    </location>
</feature>
<dbReference type="PANTHER" id="PTHR14580:SF0">
    <property type="entry name" value="MULTIPLE MYELOMA TUMOR-ASSOCIATED PROTEIN 2"/>
    <property type="match status" value="1"/>
</dbReference>
<dbReference type="EMBL" id="CAKOAT010656265">
    <property type="protein sequence ID" value="CAH8385256.1"/>
    <property type="molecule type" value="Genomic_DNA"/>
</dbReference>
<dbReference type="PANTHER" id="PTHR14580">
    <property type="entry name" value="MULTIPLE MYELOMA TUMOR-ASSOCIATED PROTEIN 2 FAMILY MEMBER"/>
    <property type="match status" value="1"/>
</dbReference>
<keyword evidence="3" id="KW-1185">Reference proteome</keyword>
<dbReference type="AlphaFoldDB" id="A0ABC8LPF5"/>
<comment type="caution">
    <text evidence="2">The sequence shown here is derived from an EMBL/GenBank/DDBJ whole genome shotgun (WGS) entry which is preliminary data.</text>
</comment>
<evidence type="ECO:0000313" key="2">
    <source>
        <dbReference type="EMBL" id="CAH8385256.1"/>
    </source>
</evidence>
<reference evidence="2 3" key="1">
    <citation type="submission" date="2022-03" db="EMBL/GenBank/DDBJ databases">
        <authorList>
            <person name="Macdonald S."/>
            <person name="Ahmed S."/>
            <person name="Newling K."/>
        </authorList>
    </citation>
    <scope>NUCLEOTIDE SEQUENCE [LARGE SCALE GENOMIC DNA]</scope>
</reference>
<protein>
    <submittedName>
        <fullName evidence="2">Uncharacterized protein</fullName>
    </submittedName>
</protein>
<proteinExistence type="predicted"/>
<evidence type="ECO:0000313" key="3">
    <source>
        <dbReference type="Proteomes" id="UP001642260"/>
    </source>
</evidence>
<dbReference type="InterPro" id="IPR039207">
    <property type="entry name" value="MMTAG2-like"/>
</dbReference>
<accession>A0ABC8LPF5</accession>
<dbReference type="Proteomes" id="UP001642260">
    <property type="component" value="Unassembled WGS sequence"/>
</dbReference>
<evidence type="ECO:0000256" key="1">
    <source>
        <dbReference type="SAM" id="MobiDB-lite"/>
    </source>
</evidence>
<sequence>MREALGLTPKSSTRPQGNRLDKQEFNDLLKRESTAEDLGAGKADAVWVHGLGYANTLAPSQTDDAGPVRMPPTIKTVENVPKETERKELSIYNYNLLLSTST</sequence>
<name>A0ABC8LPF5_ERUVS</name>
<organism evidence="2 3">
    <name type="scientific">Eruca vesicaria subsp. sativa</name>
    <name type="common">Garden rocket</name>
    <name type="synonym">Eruca sativa</name>
    <dbReference type="NCBI Taxonomy" id="29727"/>
    <lineage>
        <taxon>Eukaryota</taxon>
        <taxon>Viridiplantae</taxon>
        <taxon>Streptophyta</taxon>
        <taxon>Embryophyta</taxon>
        <taxon>Tracheophyta</taxon>
        <taxon>Spermatophyta</taxon>
        <taxon>Magnoliopsida</taxon>
        <taxon>eudicotyledons</taxon>
        <taxon>Gunneridae</taxon>
        <taxon>Pentapetalae</taxon>
        <taxon>rosids</taxon>
        <taxon>malvids</taxon>
        <taxon>Brassicales</taxon>
        <taxon>Brassicaceae</taxon>
        <taxon>Brassiceae</taxon>
        <taxon>Eruca</taxon>
    </lineage>
</organism>